<dbReference type="Proteomes" id="UP000298493">
    <property type="component" value="Unassembled WGS sequence"/>
</dbReference>
<evidence type="ECO:0000313" key="2">
    <source>
        <dbReference type="EMBL" id="TID18451.1"/>
    </source>
</evidence>
<evidence type="ECO:0000313" key="3">
    <source>
        <dbReference type="Proteomes" id="UP000298493"/>
    </source>
</evidence>
<feature type="compositionally biased region" description="Acidic residues" evidence="1">
    <location>
        <begin position="20"/>
        <end position="33"/>
    </location>
</feature>
<proteinExistence type="predicted"/>
<evidence type="ECO:0000256" key="1">
    <source>
        <dbReference type="SAM" id="MobiDB-lite"/>
    </source>
</evidence>
<gene>
    <name evidence="2" type="ORF">E6O75_ATG06527</name>
</gene>
<feature type="region of interest" description="Disordered" evidence="1">
    <location>
        <begin position="1"/>
        <end position="56"/>
    </location>
</feature>
<sequence length="123" mass="13700">MKALGEAGVNKATEAKTNEGDEADSTEMEMVLEQEEKASDDNQVNYPQVVDPTPEDEIDCDFEDLHEDEEVVVREVEVVEVKASKRKAGEDGEANVVGKKRKASMDGKVHVAEKKPKRSRNRK</sequence>
<reference evidence="2 3" key="1">
    <citation type="submission" date="2019-04" db="EMBL/GenBank/DDBJ databases">
        <title>High contiguity whole genome sequence and gene annotation resource for two Venturia nashicola isolates.</title>
        <authorList>
            <person name="Prokchorchik M."/>
            <person name="Won K."/>
            <person name="Lee Y."/>
            <person name="Choi E.D."/>
            <person name="Segonzac C."/>
            <person name="Sohn K.H."/>
        </authorList>
    </citation>
    <scope>NUCLEOTIDE SEQUENCE [LARGE SCALE GENOMIC DNA]</scope>
    <source>
        <strain evidence="2 3">PRI2</strain>
    </source>
</reference>
<comment type="caution">
    <text evidence="2">The sequence shown here is derived from an EMBL/GenBank/DDBJ whole genome shotgun (WGS) entry which is preliminary data.</text>
</comment>
<organism evidence="2 3">
    <name type="scientific">Venturia nashicola</name>
    <dbReference type="NCBI Taxonomy" id="86259"/>
    <lineage>
        <taxon>Eukaryota</taxon>
        <taxon>Fungi</taxon>
        <taxon>Dikarya</taxon>
        <taxon>Ascomycota</taxon>
        <taxon>Pezizomycotina</taxon>
        <taxon>Dothideomycetes</taxon>
        <taxon>Pleosporomycetidae</taxon>
        <taxon>Venturiales</taxon>
        <taxon>Venturiaceae</taxon>
        <taxon>Venturia</taxon>
    </lineage>
</organism>
<dbReference type="AlphaFoldDB" id="A0A4Z1NRZ4"/>
<feature type="region of interest" description="Disordered" evidence="1">
    <location>
        <begin position="86"/>
        <end position="123"/>
    </location>
</feature>
<name>A0A4Z1NRZ4_9PEZI</name>
<feature type="compositionally biased region" description="Basic and acidic residues" evidence="1">
    <location>
        <begin position="103"/>
        <end position="114"/>
    </location>
</feature>
<protein>
    <submittedName>
        <fullName evidence="2">Uncharacterized protein</fullName>
    </submittedName>
</protein>
<keyword evidence="3" id="KW-1185">Reference proteome</keyword>
<accession>A0A4Z1NRZ4</accession>
<dbReference type="EMBL" id="SNSC02000014">
    <property type="protein sequence ID" value="TID18451.1"/>
    <property type="molecule type" value="Genomic_DNA"/>
</dbReference>